<dbReference type="InterPro" id="IPR010562">
    <property type="entry name" value="Haemolymph_juvenile_hormone-bd"/>
</dbReference>
<protein>
    <submittedName>
        <fullName evidence="5">Uncharacterized protein</fullName>
    </submittedName>
</protein>
<evidence type="ECO:0000313" key="5">
    <source>
        <dbReference type="EMBL" id="CAF4851157.1"/>
    </source>
</evidence>
<dbReference type="Proteomes" id="UP000663880">
    <property type="component" value="Unassembled WGS sequence"/>
</dbReference>
<dbReference type="PANTHER" id="PTHR11008:SF32">
    <property type="entry name" value="CIRCADIAN CLOCK-CONTROLLED PROTEIN DAYWAKE-RELATED"/>
    <property type="match status" value="1"/>
</dbReference>
<dbReference type="OrthoDB" id="6853364at2759"/>
<comment type="similarity">
    <text evidence="3">Belongs to the TO family.</text>
</comment>
<organism evidence="5 6">
    <name type="scientific">Pieris macdunnoughi</name>
    <dbReference type="NCBI Taxonomy" id="345717"/>
    <lineage>
        <taxon>Eukaryota</taxon>
        <taxon>Metazoa</taxon>
        <taxon>Ecdysozoa</taxon>
        <taxon>Arthropoda</taxon>
        <taxon>Hexapoda</taxon>
        <taxon>Insecta</taxon>
        <taxon>Pterygota</taxon>
        <taxon>Neoptera</taxon>
        <taxon>Endopterygota</taxon>
        <taxon>Lepidoptera</taxon>
        <taxon>Glossata</taxon>
        <taxon>Ditrysia</taxon>
        <taxon>Papilionoidea</taxon>
        <taxon>Pieridae</taxon>
        <taxon>Pierinae</taxon>
        <taxon>Pieris</taxon>
    </lineage>
</organism>
<dbReference type="SMART" id="SM00700">
    <property type="entry name" value="JHBP"/>
    <property type="match status" value="1"/>
</dbReference>
<dbReference type="GO" id="GO:0005615">
    <property type="term" value="C:extracellular space"/>
    <property type="evidence" value="ECO:0007669"/>
    <property type="project" value="TreeGrafter"/>
</dbReference>
<dbReference type="AlphaFoldDB" id="A0A821S995"/>
<proteinExistence type="inferred from homology"/>
<feature type="chain" id="PRO_5032439091" evidence="4">
    <location>
        <begin position="20"/>
        <end position="237"/>
    </location>
</feature>
<reference evidence="5" key="1">
    <citation type="submission" date="2021-02" db="EMBL/GenBank/DDBJ databases">
        <authorList>
            <person name="Steward A R."/>
        </authorList>
    </citation>
    <scope>NUCLEOTIDE SEQUENCE</scope>
</reference>
<evidence type="ECO:0000256" key="4">
    <source>
        <dbReference type="SAM" id="SignalP"/>
    </source>
</evidence>
<dbReference type="Pfam" id="PF06585">
    <property type="entry name" value="JHBP"/>
    <property type="match status" value="1"/>
</dbReference>
<sequence length="237" mass="26305">MIDLKYFVVILAFAAYTNGVPLVAKCKVGDSKCSKESAQAAIKTFAAGIPELQIKSLDPLVIKHTDASSPNLKLTLTDYTVTGLKDCIVKKTKYDKSNSKILIKLQCSPKVEGSYEMNGQLLILRMEGKGPIHVQLRKTEFSVEYSIEESEKDGAKYWNIKDYKHSFELKDKADVVFGNLFNGNDVLGQAAKEVIKESGNEIVEEVGSPVISDIIKEITKNINTFFHNVPISELIIE</sequence>
<keyword evidence="2" id="KW-0090">Biological rhythms</keyword>
<name>A0A821S995_9NEOP</name>
<dbReference type="Gene3D" id="3.15.10.30">
    <property type="entry name" value="Haemolymph juvenile hormone binding protein"/>
    <property type="match status" value="1"/>
</dbReference>
<comment type="caution">
    <text evidence="5">The sequence shown here is derived from an EMBL/GenBank/DDBJ whole genome shotgun (WGS) entry which is preliminary data.</text>
</comment>
<accession>A0A821S995</accession>
<dbReference type="InterPro" id="IPR038606">
    <property type="entry name" value="To_sf"/>
</dbReference>
<dbReference type="PANTHER" id="PTHR11008">
    <property type="entry name" value="PROTEIN TAKEOUT-LIKE PROTEIN"/>
    <property type="match status" value="1"/>
</dbReference>
<evidence type="ECO:0000256" key="2">
    <source>
        <dbReference type="ARBA" id="ARBA00023108"/>
    </source>
</evidence>
<keyword evidence="1 4" id="KW-0732">Signal</keyword>
<gene>
    <name evidence="5" type="ORF">PMACD_LOCUS7065</name>
</gene>
<evidence type="ECO:0000256" key="1">
    <source>
        <dbReference type="ARBA" id="ARBA00022729"/>
    </source>
</evidence>
<keyword evidence="6" id="KW-1185">Reference proteome</keyword>
<dbReference type="FunFam" id="3.15.10.30:FF:000001">
    <property type="entry name" value="Takeout-like protein 1"/>
    <property type="match status" value="1"/>
</dbReference>
<evidence type="ECO:0000256" key="3">
    <source>
        <dbReference type="ARBA" id="ARBA00060902"/>
    </source>
</evidence>
<dbReference type="GO" id="GO:0007623">
    <property type="term" value="P:circadian rhythm"/>
    <property type="evidence" value="ECO:0007669"/>
    <property type="project" value="UniProtKB-ARBA"/>
</dbReference>
<feature type="signal peptide" evidence="4">
    <location>
        <begin position="1"/>
        <end position="19"/>
    </location>
</feature>
<dbReference type="EMBL" id="CAJOBZ010000016">
    <property type="protein sequence ID" value="CAF4851157.1"/>
    <property type="molecule type" value="Genomic_DNA"/>
</dbReference>
<evidence type="ECO:0000313" key="6">
    <source>
        <dbReference type="Proteomes" id="UP000663880"/>
    </source>
</evidence>